<reference evidence="2 3" key="1">
    <citation type="journal article" date="2018" name="Plant J.">
        <title>Genome sequences of Chlorella sorokiniana UTEX 1602 and Micractinium conductrix SAG 241.80: implications to maltose excretion by a green alga.</title>
        <authorList>
            <person name="Arriola M.B."/>
            <person name="Velmurugan N."/>
            <person name="Zhang Y."/>
            <person name="Plunkett M.H."/>
            <person name="Hondzo H."/>
            <person name="Barney B.M."/>
        </authorList>
    </citation>
    <scope>NUCLEOTIDE SEQUENCE [LARGE SCALE GENOMIC DNA]</scope>
    <source>
        <strain evidence="3">UTEX 1602</strain>
    </source>
</reference>
<protein>
    <submittedName>
        <fullName evidence="2">Uncharacterized protein</fullName>
    </submittedName>
</protein>
<accession>A0A2P6TM41</accession>
<dbReference type="OrthoDB" id="10519245at2759"/>
<dbReference type="AlphaFoldDB" id="A0A2P6TM41"/>
<keyword evidence="3" id="KW-1185">Reference proteome</keyword>
<dbReference type="Proteomes" id="UP000239899">
    <property type="component" value="Unassembled WGS sequence"/>
</dbReference>
<feature type="region of interest" description="Disordered" evidence="1">
    <location>
        <begin position="1"/>
        <end position="45"/>
    </location>
</feature>
<evidence type="ECO:0000256" key="1">
    <source>
        <dbReference type="SAM" id="MobiDB-lite"/>
    </source>
</evidence>
<gene>
    <name evidence="2" type="ORF">C2E21_5965</name>
</gene>
<comment type="caution">
    <text evidence="2">The sequence shown here is derived from an EMBL/GenBank/DDBJ whole genome shotgun (WGS) entry which is preliminary data.</text>
</comment>
<dbReference type="EMBL" id="LHPG02000011">
    <property type="protein sequence ID" value="PRW45410.1"/>
    <property type="molecule type" value="Genomic_DNA"/>
</dbReference>
<evidence type="ECO:0000313" key="3">
    <source>
        <dbReference type="Proteomes" id="UP000239899"/>
    </source>
</evidence>
<evidence type="ECO:0000313" key="2">
    <source>
        <dbReference type="EMBL" id="PRW45410.1"/>
    </source>
</evidence>
<organism evidence="2 3">
    <name type="scientific">Chlorella sorokiniana</name>
    <name type="common">Freshwater green alga</name>
    <dbReference type="NCBI Taxonomy" id="3076"/>
    <lineage>
        <taxon>Eukaryota</taxon>
        <taxon>Viridiplantae</taxon>
        <taxon>Chlorophyta</taxon>
        <taxon>core chlorophytes</taxon>
        <taxon>Trebouxiophyceae</taxon>
        <taxon>Chlorellales</taxon>
        <taxon>Chlorellaceae</taxon>
        <taxon>Chlorella clade</taxon>
        <taxon>Chlorella</taxon>
    </lineage>
</organism>
<sequence>MSGQQHASARASGEQTHTRVGHTPGGGVFSVSTATSTGGGGPQRHEAAELHRVTDFNTMTTHELKAWLLARGADLTGVVERSELVDLARQTAGAGGVEDAIPPRS</sequence>
<proteinExistence type="predicted"/>
<name>A0A2P6TM41_CHLSO</name>